<sequence length="101" mass="11579">MASMDSCQFNMDDLDIGQNNMADLAHSQDRHLQLAPSQNFLAPCQVGHFVLARCQEILANCQVSILLGIVPKSGFCFFRILRRSGDTLRDVWRSSDRWFFR</sequence>
<proteinExistence type="predicted"/>
<reference evidence="1 2" key="1">
    <citation type="journal article" date="2006" name="J. Virol.">
        <title>Genomic sequence of rhesus cytomegalovirus 180.92: insights into the coding potential of rhesus cytomegalovirus.</title>
        <authorList>
            <person name="Rivailler P."/>
            <person name="Kaur A."/>
            <person name="Johnson R.P."/>
            <person name="Wang F."/>
        </authorList>
    </citation>
    <scope>NUCLEOTIDE SEQUENCE [LARGE SCALE GENOMIC DNA]</scope>
    <source>
        <strain evidence="1">CMV 180.92</strain>
    </source>
</reference>
<protein>
    <submittedName>
        <fullName evidence="1">Rh157.2</fullName>
    </submittedName>
</protein>
<organismHost>
    <name type="scientific">Macaca mulatta</name>
    <name type="common">Rhesus macaque</name>
    <dbReference type="NCBI Taxonomy" id="9544"/>
</organismHost>
<evidence type="ECO:0000313" key="1">
    <source>
        <dbReference type="EMBL" id="AAZ80672.1"/>
    </source>
</evidence>
<name>Q2FAE3_RHCM6</name>
<accession>Q2FAE3</accession>
<dbReference type="Proteomes" id="UP000115582">
    <property type="component" value="Segment"/>
</dbReference>
<organism evidence="1 2">
    <name type="scientific">Rhesus cytomegalovirus (strain 68-1)</name>
    <name type="common">RhCMV</name>
    <dbReference type="NCBI Taxonomy" id="47929"/>
    <lineage>
        <taxon>Viruses</taxon>
        <taxon>Duplodnaviria</taxon>
        <taxon>Heunggongvirae</taxon>
        <taxon>Peploviricota</taxon>
        <taxon>Herviviricetes</taxon>
        <taxon>Herpesvirales</taxon>
        <taxon>Orthoherpesviridae</taxon>
        <taxon>Betaherpesvirinae</taxon>
        <taxon>Cytomegalovirus</taxon>
        <taxon>Cytomegalovirus macacinebeta3</taxon>
    </lineage>
</organism>
<evidence type="ECO:0000313" key="2">
    <source>
        <dbReference type="Proteomes" id="UP000115582"/>
    </source>
</evidence>
<dbReference type="EMBL" id="DQ120516">
    <property type="protein sequence ID" value="AAZ80672.1"/>
    <property type="molecule type" value="Genomic_DNA"/>
</dbReference>